<feature type="transmembrane region" description="Helical" evidence="8">
    <location>
        <begin position="246"/>
        <end position="269"/>
    </location>
</feature>
<keyword evidence="10" id="KW-1185">Reference proteome</keyword>
<evidence type="ECO:0000313" key="9">
    <source>
        <dbReference type="EMBL" id="SMY12857.1"/>
    </source>
</evidence>
<keyword evidence="4 8" id="KW-0812">Transmembrane</keyword>
<dbReference type="PANTHER" id="PTHR32024:SF1">
    <property type="entry name" value="KTR SYSTEM POTASSIUM UPTAKE PROTEIN B"/>
    <property type="match status" value="1"/>
</dbReference>
<keyword evidence="5 8" id="KW-1133">Transmembrane helix</keyword>
<comment type="subcellular location">
    <subcellularLocation>
        <location evidence="1">Cell membrane</location>
        <topology evidence="1">Multi-pass membrane protein</topology>
    </subcellularLocation>
</comment>
<feature type="transmembrane region" description="Helical" evidence="8">
    <location>
        <begin position="427"/>
        <end position="449"/>
    </location>
</feature>
<keyword evidence="6" id="KW-0406">Ion transport</keyword>
<name>A0A2H1L7J7_9MICO</name>
<organism evidence="9 10">
    <name type="scientific">Brevibacterium jeotgali</name>
    <dbReference type="NCBI Taxonomy" id="1262550"/>
    <lineage>
        <taxon>Bacteria</taxon>
        <taxon>Bacillati</taxon>
        <taxon>Actinomycetota</taxon>
        <taxon>Actinomycetes</taxon>
        <taxon>Micrococcales</taxon>
        <taxon>Brevibacteriaceae</taxon>
        <taxon>Brevibacterium</taxon>
    </lineage>
</organism>
<dbReference type="Proteomes" id="UP000234462">
    <property type="component" value="Unassembled WGS sequence"/>
</dbReference>
<feature type="transmembrane region" description="Helical" evidence="8">
    <location>
        <begin position="150"/>
        <end position="173"/>
    </location>
</feature>
<protein>
    <submittedName>
        <fullName evidence="9">Trk-type K+ transport system, membrane component</fullName>
    </submittedName>
</protein>
<keyword evidence="7 8" id="KW-0472">Membrane</keyword>
<evidence type="ECO:0000313" key="10">
    <source>
        <dbReference type="Proteomes" id="UP000234462"/>
    </source>
</evidence>
<sequence>MSSDIRSDAVNALRDRAVRLRNRARYSVGHRPARAAAVAFAAATLVFTALLMMPSAAADGTATPLEDAWFTAVSAVTVTGLTTVDTAEHWSMFGHVVILAAIQTGALGVVTIALLLAMTVTRRLGISGRVFAKESIGADDMGSVGRLLRVVVVTTLLFEVCLAAFLVPAFISVEESVVWGSWYGIFYAVSAFGNAGFTVHSGGLAMFEDNPFVLAPIAIGVFVGSFGFPVFLNLIRARWTRHKWTLHTKLTLITTTVLLVAGAIAWAAFEWANPDTVAGEPWWRKLGVAVFSSAMMRSGGFAVVDPEASTTTTMLLSDALMFVGGGSGSTAGGIKVTTLAVLFLAIVAEARGTRNTNALGRRLPDGTLRLAISVVFLGATLVFVASALLTIVSDAALDRILFEVISAFATCGLSVGISAEVDAFGKYVLSALMLTGRVGPIVLASALAVRQRRELYEYPPERLIIG</sequence>
<gene>
    <name evidence="9" type="ORF">BJEO58_02465</name>
</gene>
<evidence type="ECO:0000256" key="4">
    <source>
        <dbReference type="ARBA" id="ARBA00022692"/>
    </source>
</evidence>
<accession>A0A2H1L7J7</accession>
<dbReference type="GO" id="GO:0008324">
    <property type="term" value="F:monoatomic cation transmembrane transporter activity"/>
    <property type="evidence" value="ECO:0007669"/>
    <property type="project" value="InterPro"/>
</dbReference>
<keyword evidence="2" id="KW-0813">Transport</keyword>
<evidence type="ECO:0000256" key="3">
    <source>
        <dbReference type="ARBA" id="ARBA00022475"/>
    </source>
</evidence>
<dbReference type="InterPro" id="IPR003445">
    <property type="entry name" value="Cat_transpt"/>
</dbReference>
<feature type="transmembrane region" description="Helical" evidence="8">
    <location>
        <begin position="320"/>
        <end position="348"/>
    </location>
</feature>
<proteinExistence type="predicted"/>
<evidence type="ECO:0000256" key="2">
    <source>
        <dbReference type="ARBA" id="ARBA00022448"/>
    </source>
</evidence>
<dbReference type="PANTHER" id="PTHR32024">
    <property type="entry name" value="TRK SYSTEM POTASSIUM UPTAKE PROTEIN TRKG-RELATED"/>
    <property type="match status" value="1"/>
</dbReference>
<dbReference type="GO" id="GO:0005886">
    <property type="term" value="C:plasma membrane"/>
    <property type="evidence" value="ECO:0007669"/>
    <property type="project" value="UniProtKB-SubCell"/>
</dbReference>
<feature type="transmembrane region" description="Helical" evidence="8">
    <location>
        <begin position="368"/>
        <end position="393"/>
    </location>
</feature>
<dbReference type="GO" id="GO:0030001">
    <property type="term" value="P:metal ion transport"/>
    <property type="evidence" value="ECO:0007669"/>
    <property type="project" value="UniProtKB-ARBA"/>
</dbReference>
<feature type="transmembrane region" description="Helical" evidence="8">
    <location>
        <begin position="213"/>
        <end position="234"/>
    </location>
</feature>
<reference evidence="10" key="1">
    <citation type="submission" date="2017-03" db="EMBL/GenBank/DDBJ databases">
        <authorList>
            <person name="Monnet C."/>
        </authorList>
    </citation>
    <scope>NUCLEOTIDE SEQUENCE [LARGE SCALE GENOMIC DNA]</scope>
    <source>
        <strain evidence="10">SJ5-8</strain>
    </source>
</reference>
<evidence type="ECO:0000256" key="1">
    <source>
        <dbReference type="ARBA" id="ARBA00004651"/>
    </source>
</evidence>
<feature type="transmembrane region" description="Helical" evidence="8">
    <location>
        <begin position="68"/>
        <end position="84"/>
    </location>
</feature>
<feature type="transmembrane region" description="Helical" evidence="8">
    <location>
        <begin position="96"/>
        <end position="118"/>
    </location>
</feature>
<dbReference type="RefSeq" id="WP_101589782.1">
    <property type="nucleotide sequence ID" value="NZ_FXZM01000013.1"/>
</dbReference>
<dbReference type="Pfam" id="PF02386">
    <property type="entry name" value="TrkH"/>
    <property type="match status" value="1"/>
</dbReference>
<evidence type="ECO:0000256" key="6">
    <source>
        <dbReference type="ARBA" id="ARBA00023065"/>
    </source>
</evidence>
<evidence type="ECO:0000256" key="5">
    <source>
        <dbReference type="ARBA" id="ARBA00022989"/>
    </source>
</evidence>
<dbReference type="EMBL" id="FXZM01000013">
    <property type="protein sequence ID" value="SMY12857.1"/>
    <property type="molecule type" value="Genomic_DNA"/>
</dbReference>
<evidence type="ECO:0000256" key="7">
    <source>
        <dbReference type="ARBA" id="ARBA00023136"/>
    </source>
</evidence>
<evidence type="ECO:0000256" key="8">
    <source>
        <dbReference type="SAM" id="Phobius"/>
    </source>
</evidence>
<feature type="transmembrane region" description="Helical" evidence="8">
    <location>
        <begin position="185"/>
        <end position="207"/>
    </location>
</feature>
<dbReference type="AlphaFoldDB" id="A0A2H1L7J7"/>
<keyword evidence="3" id="KW-1003">Cell membrane</keyword>
<dbReference type="OrthoDB" id="9810952at2"/>